<evidence type="ECO:0000256" key="10">
    <source>
        <dbReference type="ARBA" id="ARBA00023273"/>
    </source>
</evidence>
<dbReference type="OrthoDB" id="1716625at2759"/>
<feature type="compositionally biased region" description="Polar residues" evidence="14">
    <location>
        <begin position="1357"/>
        <end position="1366"/>
    </location>
</feature>
<feature type="compositionally biased region" description="Low complexity" evidence="14">
    <location>
        <begin position="773"/>
        <end position="792"/>
    </location>
</feature>
<evidence type="ECO:0000256" key="14">
    <source>
        <dbReference type="SAM" id="MobiDB-lite"/>
    </source>
</evidence>
<dbReference type="GO" id="GO:0005509">
    <property type="term" value="F:calcium ion binding"/>
    <property type="evidence" value="ECO:0007669"/>
    <property type="project" value="InterPro"/>
</dbReference>
<feature type="region of interest" description="Disordered" evidence="14">
    <location>
        <begin position="1500"/>
        <end position="1543"/>
    </location>
</feature>
<evidence type="ECO:0000256" key="9">
    <source>
        <dbReference type="ARBA" id="ARBA00023018"/>
    </source>
</evidence>
<dbReference type="PROSITE" id="PS00741">
    <property type="entry name" value="DH_1"/>
    <property type="match status" value="1"/>
</dbReference>
<feature type="compositionally biased region" description="Polar residues" evidence="14">
    <location>
        <begin position="186"/>
        <end position="198"/>
    </location>
</feature>
<dbReference type="GO" id="GO:0035025">
    <property type="term" value="P:positive regulation of Rho protein signal transduction"/>
    <property type="evidence" value="ECO:0007669"/>
    <property type="project" value="TreeGrafter"/>
</dbReference>
<feature type="compositionally biased region" description="Basic and acidic residues" evidence="14">
    <location>
        <begin position="794"/>
        <end position="925"/>
    </location>
</feature>
<dbReference type="GO" id="GO:0003779">
    <property type="term" value="F:actin binding"/>
    <property type="evidence" value="ECO:0007669"/>
    <property type="project" value="InterPro"/>
</dbReference>
<feature type="compositionally biased region" description="Polar residues" evidence="14">
    <location>
        <begin position="1102"/>
        <end position="1113"/>
    </location>
</feature>
<feature type="region of interest" description="Disordered" evidence="14">
    <location>
        <begin position="1325"/>
        <end position="1367"/>
    </location>
</feature>
<evidence type="ECO:0000259" key="18">
    <source>
        <dbReference type="PROSITE" id="PS50010"/>
    </source>
</evidence>
<dbReference type="GO" id="GO:0005085">
    <property type="term" value="F:guanyl-nucleotide exchange factor activity"/>
    <property type="evidence" value="ECO:0007669"/>
    <property type="project" value="InterPro"/>
</dbReference>
<evidence type="ECO:0000256" key="1">
    <source>
        <dbReference type="ARBA" id="ARBA00004316"/>
    </source>
</evidence>
<evidence type="ECO:0000259" key="15">
    <source>
        <dbReference type="PROSITE" id="PS50002"/>
    </source>
</evidence>
<dbReference type="SMART" id="SM00233">
    <property type="entry name" value="PH"/>
    <property type="match status" value="1"/>
</dbReference>
<dbReference type="Pfam" id="PF00621">
    <property type="entry name" value="RhoGEF"/>
    <property type="match status" value="1"/>
</dbReference>
<feature type="compositionally biased region" description="Polar residues" evidence="14">
    <location>
        <begin position="1060"/>
        <end position="1075"/>
    </location>
</feature>
<evidence type="ECO:0000256" key="6">
    <source>
        <dbReference type="ARBA" id="ARBA00022490"/>
    </source>
</evidence>
<feature type="region of interest" description="Disordered" evidence="14">
    <location>
        <begin position="392"/>
        <end position="429"/>
    </location>
</feature>
<evidence type="ECO:0000256" key="7">
    <source>
        <dbReference type="ARBA" id="ARBA00022583"/>
    </source>
</evidence>
<dbReference type="InterPro" id="IPR001849">
    <property type="entry name" value="PH_domain"/>
</dbReference>
<dbReference type="InterPro" id="IPR000219">
    <property type="entry name" value="DH_dom"/>
</dbReference>
<dbReference type="SUPFAM" id="SSF50044">
    <property type="entry name" value="SH3-domain"/>
    <property type="match status" value="2"/>
</dbReference>
<comment type="caution">
    <text evidence="22">The sequence shown here is derived from an EMBL/GenBank/DDBJ whole genome shotgun (WGS) entry which is preliminary data.</text>
</comment>
<comment type="subcellular location">
    <subcellularLocation>
        <location evidence="1">Cell projection</location>
    </subcellularLocation>
    <subcellularLocation>
        <location evidence="2">Cytoplasm</location>
    </subcellularLocation>
    <subcellularLocation>
        <location evidence="11">Synapse</location>
    </subcellularLocation>
</comment>
<dbReference type="PROSITE" id="PS00018">
    <property type="entry name" value="EF_HAND_1"/>
    <property type="match status" value="1"/>
</dbReference>
<feature type="region of interest" description="Disordered" evidence="14">
    <location>
        <begin position="773"/>
        <end position="1313"/>
    </location>
</feature>
<evidence type="ECO:0000256" key="13">
    <source>
        <dbReference type="SAM" id="Coils"/>
    </source>
</evidence>
<evidence type="ECO:0000259" key="20">
    <source>
        <dbReference type="PROSITE" id="PS50222"/>
    </source>
</evidence>
<evidence type="ECO:0000259" key="17">
    <source>
        <dbReference type="PROSITE" id="PS50004"/>
    </source>
</evidence>
<dbReference type="GO" id="GO:0006897">
    <property type="term" value="P:endocytosis"/>
    <property type="evidence" value="ECO:0007669"/>
    <property type="project" value="UniProtKB-KW"/>
</dbReference>
<evidence type="ECO:0000256" key="11">
    <source>
        <dbReference type="ARBA" id="ARBA00034103"/>
    </source>
</evidence>
<feature type="domain" description="SH3" evidence="15">
    <location>
        <begin position="1440"/>
        <end position="1499"/>
    </location>
</feature>
<dbReference type="SUPFAM" id="SSF48065">
    <property type="entry name" value="DBL homology domain (DH-domain)"/>
    <property type="match status" value="1"/>
</dbReference>
<gene>
    <name evidence="22" type="ORF">C1645_873702</name>
</gene>
<dbReference type="SMART" id="SM00326">
    <property type="entry name" value="SH3"/>
    <property type="match status" value="2"/>
</dbReference>
<feature type="domain" description="WH2" evidence="21">
    <location>
        <begin position="1214"/>
        <end position="1231"/>
    </location>
</feature>
<feature type="region of interest" description="Disordered" evidence="14">
    <location>
        <begin position="146"/>
        <end position="199"/>
    </location>
</feature>
<dbReference type="PANTHER" id="PTHR46006">
    <property type="entry name" value="RHO GUANINE NUCLEOTIDE EXCHANGE FACTOR AT 64C, ISOFORM A"/>
    <property type="match status" value="1"/>
</dbReference>
<dbReference type="InterPro" id="IPR011993">
    <property type="entry name" value="PH-like_dom_sf"/>
</dbReference>
<feature type="coiled-coil region" evidence="13">
    <location>
        <begin position="472"/>
        <end position="518"/>
    </location>
</feature>
<sequence>MYQNLQITYGQSPSSQPQVVAGATSGGEGGGPNIPNVRLSFITASDQTTFEKLYIQGCAGGKYLTGEGAKEILVKSKLNGDTLAQIWKLSNLSKNNYLTFPEFALAMYLTNLKLKKQDLPTTLSDNISNEVMGVIEQIKAIEQEHQKQQQKQQLQTSQIQRTISPSHPQMMSHPQQQYTGMPMSHNMGQYSLNQSGIQGSPIMPNMMPFTQRMLPQQNPPEQYSTTGIVGNAKIPWAVTPEEKIQYREIFKQWDSQGFGYLTGDKAREILSQSGLPQSDLMQIWNLSDPNNNGKLNQDEFAVAMHLIYRKLNGYDIPTTLPPELVPPSSRELSESVNMIKNLLKSEAHNHSIGLGTHTSGANYAKSRSFTATPTIKRNDATVYKHKDDDNVYVSSSRHRVPTVSRSQNTSSYSSLSRSSSVSENIGEDRSSKISELKKQIHEKQIMLEALSYTAETAPTSYGSSYSSDYSDVNEWKNKIKDIQGDINEKERSNPEWLNREFTRNLEELNSLLEQHKDLDYELNNMLVMIVPDLISRVREMDSKIPDAKLELFKLKEGSGGGSDLNIIGTGPGGTITESDRIRAKAQAMIQARMAEITGKPVSLGGGGSNSRLLEEETDRINSEKAEREYKVVEIERSISKLQDSMIRISREREEIENKYSKVERNKRDRESENQKWEDGIGVGDEVRRFIQDLKRDSSTSSRYDYNDSYSSSRSVPYNRSPSTSSTSSSVYTSVSNTTASSLSNSKSPEERDAFIKAEAQRRIQERFNALGVKKTSYSKSTPSSAPDSPTLSDRLAREKTELAEKKARAEREAEERERIRSEKLLAEKQRKAELDAEKLRKMEEFERREEERRNQWLAEAKELEKAKDRKAREKEEAARERELELERKRVEAAEREKKLEEERLARIKREAEERAAEEERRRIEQEALIENSKAAREKAKKMEEEAKQREEAAKREAERIKTKREDSTFSVKSSDSGPQTPSSIDSSRNNPFLNLSSQEKKQIDSNEDDSIKSTNPFFKFTSGSTVQSNAPSSPNDKHDDDDWNVVNNEESSDDDFPPGNTRQLASKLFGSSSFEPPNFESLKTSPPQSSSVFTFSSPISKVPTSNVTTTSDSIPPPPPLPNNSNDVPPPPPLPNSNDVPPSPPLPNSNDVPPPPPLPNSNDVPPPPPLPSFNDVPPPPPLPSFNDVPPPPPQPQQPLSSGNQSKSSLPPPSNSRNALLSQIQQGAKLKPTKTNDRSSPSVGGKAHDSNSSAQSSSGGVPQPATGMGGLSGLGALFAGGVPKLKSRGGIETGSSATENSTSKSSPPTRQKTMGRRVSADWFGNLSSDQLAGEETPKPQSTTKTETPVNEGNPILEQEVTSPTSISADNDIDYSQEFRVKSLYNYPGSGGADELTFDAGIVFVAHPSKNPKNVEWWHGLIEETGSKGWFPKNFVEIYKEEKEICKAKALYDYKPQNSTELEIKAGNIVSILDKSLNDWWKAEFEGSKGFVPANYVEEITSSSDLNKTSTDESNESDEENSSGDETNEDISSQDESSKDESFSKNHYVNSKTKIINSSMQEDLDSSSKKTNTKILPIDIPKLNIQSVNSPTKNTFKKEPLRVDVNGLFPAKLTRKSSLEVARSPSPTRLFGGSPIMSIPWMQLGDHTHKNHNNSLLGVSPPNHPSRPESPVSPGYGPSSITWTSIMDPETIKDLSKEERKRQEAIYELITTEQSYLRDLQMIVEVFYGPLQNILSTADLNIIFSNVEDILLCNTAILSDLEQRQKDDKLFVNNIGDLLLNHSDDLKCYEIYCGGQLNSSKFLQKKRNEDKLFAEFLKKAQQDPKCGSLDLSSFLLKPMQRITRYPLLIRQILHYTGKDHSDQEDLMRALHKAEAILESTNEAAREQENKLKLADISTLVDLEDLEEKLDLTSTTRSVGKRQFILEGSLKKSKSGRNLYGYLFNDLLLLAQHNKKSVAKGYKYALYKPPILLNEIVVKDTGQDETFQIVHIEDVINLKASNISVKQQWVNQLETANGYCLEVERQKQKKENLTPTNSIGTLKVTVYEAVIPMEAHEKIPVNTYCQVQLNRQVFKTKVVKDDIFPRWNQYLMFSVTTLEDTLKLSVYQYDKYTQDEYLGKAEIKLHFLEHYGGNETDKIPLELKDVAPGRPFGSISVYLNYKPF</sequence>
<dbReference type="EMBL" id="QKYT01000091">
    <property type="protein sequence ID" value="RIA94062.1"/>
    <property type="molecule type" value="Genomic_DNA"/>
</dbReference>
<evidence type="ECO:0000256" key="4">
    <source>
        <dbReference type="ARBA" id="ARBA00020728"/>
    </source>
</evidence>
<feature type="compositionally biased region" description="Polar residues" evidence="14">
    <location>
        <begin position="1"/>
        <end position="18"/>
    </location>
</feature>
<evidence type="ECO:0000259" key="16">
    <source>
        <dbReference type="PROSITE" id="PS50003"/>
    </source>
</evidence>
<dbReference type="InterPro" id="IPR001331">
    <property type="entry name" value="GDS_CDC24_CS"/>
</dbReference>
<dbReference type="PROSITE" id="PS51082">
    <property type="entry name" value="WH2"/>
    <property type="match status" value="1"/>
</dbReference>
<evidence type="ECO:0000256" key="3">
    <source>
        <dbReference type="ARBA" id="ARBA00015110"/>
    </source>
</evidence>
<feature type="compositionally biased region" description="Pro residues" evidence="14">
    <location>
        <begin position="1114"/>
        <end position="1195"/>
    </location>
</feature>
<dbReference type="InterPro" id="IPR011992">
    <property type="entry name" value="EF-hand-dom_pair"/>
</dbReference>
<feature type="compositionally biased region" description="Polar residues" evidence="14">
    <location>
        <begin position="1201"/>
        <end position="1224"/>
    </location>
</feature>
<feature type="domain" description="SH3" evidence="15">
    <location>
        <begin position="1373"/>
        <end position="1438"/>
    </location>
</feature>
<feature type="compositionally biased region" description="Polar residues" evidence="14">
    <location>
        <begin position="1336"/>
        <end position="1348"/>
    </location>
</feature>
<dbReference type="CDD" id="cd00030">
    <property type="entry name" value="C2"/>
    <property type="match status" value="1"/>
</dbReference>
<name>A0A397T863_9GLOM</name>
<dbReference type="SMART" id="SM00239">
    <property type="entry name" value="C2"/>
    <property type="match status" value="1"/>
</dbReference>
<dbReference type="Gene3D" id="2.60.40.150">
    <property type="entry name" value="C2 domain"/>
    <property type="match status" value="1"/>
</dbReference>
<dbReference type="InterPro" id="IPR018247">
    <property type="entry name" value="EF_Hand_1_Ca_BS"/>
</dbReference>
<dbReference type="PROSITE" id="PS50222">
    <property type="entry name" value="EF_HAND_2"/>
    <property type="match status" value="1"/>
</dbReference>
<dbReference type="PROSITE" id="PS50003">
    <property type="entry name" value="PH_DOMAIN"/>
    <property type="match status" value="1"/>
</dbReference>
<dbReference type="PROSITE" id="PS50031">
    <property type="entry name" value="EH"/>
    <property type="match status" value="2"/>
</dbReference>
<dbReference type="InterPro" id="IPR035899">
    <property type="entry name" value="DBL_dom_sf"/>
</dbReference>
<feature type="region of interest" description="Disordered" evidence="14">
    <location>
        <begin position="696"/>
        <end position="732"/>
    </location>
</feature>
<dbReference type="InterPro" id="IPR000261">
    <property type="entry name" value="EH_dom"/>
</dbReference>
<feature type="domain" description="DH" evidence="18">
    <location>
        <begin position="1698"/>
        <end position="1880"/>
    </location>
</feature>
<accession>A0A397T863</accession>
<keyword evidence="6" id="KW-0963">Cytoplasm</keyword>
<feature type="coiled-coil region" evidence="13">
    <location>
        <begin position="638"/>
        <end position="672"/>
    </location>
</feature>
<organism evidence="22 23">
    <name type="scientific">Glomus cerebriforme</name>
    <dbReference type="NCBI Taxonomy" id="658196"/>
    <lineage>
        <taxon>Eukaryota</taxon>
        <taxon>Fungi</taxon>
        <taxon>Fungi incertae sedis</taxon>
        <taxon>Mucoromycota</taxon>
        <taxon>Glomeromycotina</taxon>
        <taxon>Glomeromycetes</taxon>
        <taxon>Glomerales</taxon>
        <taxon>Glomeraceae</taxon>
        <taxon>Glomus</taxon>
    </lineage>
</organism>
<dbReference type="Proteomes" id="UP000265703">
    <property type="component" value="Unassembled WGS sequence"/>
</dbReference>
<feature type="compositionally biased region" description="Low complexity" evidence="14">
    <location>
        <begin position="149"/>
        <end position="160"/>
    </location>
</feature>
<evidence type="ECO:0000256" key="2">
    <source>
        <dbReference type="ARBA" id="ARBA00004496"/>
    </source>
</evidence>
<feature type="compositionally biased region" description="Low complexity" evidence="14">
    <location>
        <begin position="404"/>
        <end position="422"/>
    </location>
</feature>
<dbReference type="Pfam" id="PF14604">
    <property type="entry name" value="SH3_9"/>
    <property type="match status" value="1"/>
</dbReference>
<dbReference type="Pfam" id="PF12763">
    <property type="entry name" value="EH"/>
    <property type="match status" value="2"/>
</dbReference>
<dbReference type="Pfam" id="PF06346">
    <property type="entry name" value="Drf_FH1"/>
    <property type="match status" value="1"/>
</dbReference>
<dbReference type="Gene3D" id="1.10.238.10">
    <property type="entry name" value="EF-hand"/>
    <property type="match status" value="2"/>
</dbReference>
<feature type="compositionally biased region" description="Low complexity" evidence="14">
    <location>
        <begin position="1084"/>
        <end position="1100"/>
    </location>
</feature>
<dbReference type="PROSITE" id="PS50004">
    <property type="entry name" value="C2"/>
    <property type="match status" value="1"/>
</dbReference>
<reference evidence="22 23" key="1">
    <citation type="submission" date="2018-06" db="EMBL/GenBank/DDBJ databases">
        <title>Comparative genomics reveals the genomic features of Rhizophagus irregularis, R. cerebriforme, R. diaphanum and Gigaspora rosea, and their symbiotic lifestyle signature.</title>
        <authorList>
            <person name="Morin E."/>
            <person name="San Clemente H."/>
            <person name="Chen E.C.H."/>
            <person name="De La Providencia I."/>
            <person name="Hainaut M."/>
            <person name="Kuo A."/>
            <person name="Kohler A."/>
            <person name="Murat C."/>
            <person name="Tang N."/>
            <person name="Roy S."/>
            <person name="Loubradou J."/>
            <person name="Henrissat B."/>
            <person name="Grigoriev I.V."/>
            <person name="Corradi N."/>
            <person name="Roux C."/>
            <person name="Martin F.M."/>
        </authorList>
    </citation>
    <scope>NUCLEOTIDE SEQUENCE [LARGE SCALE GENOMIC DNA]</scope>
    <source>
        <strain evidence="22 23">DAOM 227022</strain>
    </source>
</reference>
<dbReference type="InterPro" id="IPR002048">
    <property type="entry name" value="EF_hand_dom"/>
</dbReference>
<feature type="compositionally biased region" description="Low complexity" evidence="14">
    <location>
        <begin position="698"/>
        <end position="732"/>
    </location>
</feature>
<dbReference type="PRINTS" id="PR00452">
    <property type="entry name" value="SH3DOMAIN"/>
</dbReference>
<feature type="domain" description="EH" evidence="19">
    <location>
        <begin position="242"/>
        <end position="331"/>
    </location>
</feature>
<evidence type="ECO:0000256" key="5">
    <source>
        <dbReference type="ARBA" id="ARBA00022443"/>
    </source>
</evidence>
<dbReference type="FunFam" id="2.30.30.40:FF:000072">
    <property type="entry name" value="Unconventional Myosin IB"/>
    <property type="match status" value="1"/>
</dbReference>
<keyword evidence="13" id="KW-0175">Coiled coil</keyword>
<keyword evidence="8" id="KW-0106">Calcium</keyword>
<dbReference type="SMART" id="SM00054">
    <property type="entry name" value="EFh"/>
    <property type="match status" value="2"/>
</dbReference>
<dbReference type="SUPFAM" id="SSF47473">
    <property type="entry name" value="EF-hand"/>
    <property type="match status" value="2"/>
</dbReference>
<keyword evidence="9" id="KW-0770">Synapse</keyword>
<dbReference type="InterPro" id="IPR051480">
    <property type="entry name" value="Endocytic_GEF_Adapter"/>
</dbReference>
<dbReference type="GO" id="GO:0042995">
    <property type="term" value="C:cell projection"/>
    <property type="evidence" value="ECO:0007669"/>
    <property type="project" value="UniProtKB-SubCell"/>
</dbReference>
<dbReference type="GO" id="GO:0005737">
    <property type="term" value="C:cytoplasm"/>
    <property type="evidence" value="ECO:0007669"/>
    <property type="project" value="UniProtKB-SubCell"/>
</dbReference>
<dbReference type="SMART" id="SM00027">
    <property type="entry name" value="EH"/>
    <property type="match status" value="2"/>
</dbReference>
<dbReference type="InterPro" id="IPR001452">
    <property type="entry name" value="SH3_domain"/>
</dbReference>
<dbReference type="CDD" id="cd00160">
    <property type="entry name" value="RhoGEF"/>
    <property type="match status" value="1"/>
</dbReference>
<feature type="domain" description="EF-hand" evidence="20">
    <location>
        <begin position="275"/>
        <end position="310"/>
    </location>
</feature>
<feature type="region of interest" description="Disordered" evidence="14">
    <location>
        <begin position="1"/>
        <end position="32"/>
    </location>
</feature>
<protein>
    <recommendedName>
        <fullName evidence="3">Actin cytoskeleton-regulatory complex protein PAN1</fullName>
    </recommendedName>
    <alternativeName>
        <fullName evidence="4">Actin cytoskeleton-regulatory complex protein pan1</fullName>
    </alternativeName>
</protein>
<evidence type="ECO:0000256" key="12">
    <source>
        <dbReference type="PROSITE-ProRule" id="PRU00192"/>
    </source>
</evidence>
<keyword evidence="23" id="KW-1185">Reference proteome</keyword>
<feature type="domain" description="C2" evidence="17">
    <location>
        <begin position="2019"/>
        <end position="2134"/>
    </location>
</feature>
<proteinExistence type="predicted"/>
<feature type="compositionally biased region" description="Basic and acidic residues" evidence="14">
    <location>
        <begin position="933"/>
        <end position="967"/>
    </location>
</feature>
<keyword evidence="7" id="KW-0254">Endocytosis</keyword>
<dbReference type="SUPFAM" id="SSF49562">
    <property type="entry name" value="C2 domain (Calcium/lipid-binding domain, CaLB)"/>
    <property type="match status" value="1"/>
</dbReference>
<dbReference type="Gene3D" id="2.30.30.40">
    <property type="entry name" value="SH3 Domains"/>
    <property type="match status" value="2"/>
</dbReference>
<feature type="compositionally biased region" description="Acidic residues" evidence="14">
    <location>
        <begin position="1510"/>
        <end position="1530"/>
    </location>
</feature>
<evidence type="ECO:0000313" key="22">
    <source>
        <dbReference type="EMBL" id="RIA94062.1"/>
    </source>
</evidence>
<dbReference type="Pfam" id="PF00168">
    <property type="entry name" value="C2"/>
    <property type="match status" value="1"/>
</dbReference>
<keyword evidence="10" id="KW-0966">Cell projection</keyword>
<dbReference type="InterPro" id="IPR000008">
    <property type="entry name" value="C2_dom"/>
</dbReference>
<evidence type="ECO:0000259" key="19">
    <source>
        <dbReference type="PROSITE" id="PS50031"/>
    </source>
</evidence>
<dbReference type="CDD" id="cd00052">
    <property type="entry name" value="EH"/>
    <property type="match status" value="2"/>
</dbReference>
<feature type="domain" description="PH" evidence="16">
    <location>
        <begin position="1919"/>
        <end position="2014"/>
    </location>
</feature>
<dbReference type="GO" id="GO:0035556">
    <property type="term" value="P:intracellular signal transduction"/>
    <property type="evidence" value="ECO:0007669"/>
    <property type="project" value="InterPro"/>
</dbReference>
<evidence type="ECO:0000259" key="21">
    <source>
        <dbReference type="PROSITE" id="PS51082"/>
    </source>
</evidence>
<evidence type="ECO:0000313" key="23">
    <source>
        <dbReference type="Proteomes" id="UP000265703"/>
    </source>
</evidence>
<feature type="domain" description="EH" evidence="19">
    <location>
        <begin position="46"/>
        <end position="127"/>
    </location>
</feature>
<dbReference type="InterPro" id="IPR003124">
    <property type="entry name" value="WH2_dom"/>
</dbReference>
<feature type="compositionally biased region" description="Polar residues" evidence="14">
    <location>
        <begin position="968"/>
        <end position="997"/>
    </location>
</feature>
<feature type="compositionally biased region" description="Low complexity" evidence="14">
    <location>
        <begin position="1293"/>
        <end position="1304"/>
    </location>
</feature>
<dbReference type="PANTHER" id="PTHR46006:SF6">
    <property type="entry name" value="INTERSECTIN-2 ISOFORM X1"/>
    <property type="match status" value="1"/>
</dbReference>
<feature type="compositionally biased region" description="Polar residues" evidence="14">
    <location>
        <begin position="1012"/>
        <end position="1034"/>
    </location>
</feature>
<feature type="region of interest" description="Disordered" evidence="14">
    <location>
        <begin position="1647"/>
        <end position="1681"/>
    </location>
</feature>
<dbReference type="PROSITE" id="PS50002">
    <property type="entry name" value="SH3"/>
    <property type="match status" value="2"/>
</dbReference>
<dbReference type="PROSITE" id="PS50010">
    <property type="entry name" value="DH_2"/>
    <property type="match status" value="1"/>
</dbReference>
<dbReference type="Gene3D" id="2.30.29.30">
    <property type="entry name" value="Pleckstrin-homology domain (PH domain)/Phosphotyrosine-binding domain (PTB)"/>
    <property type="match status" value="1"/>
</dbReference>
<dbReference type="SMART" id="SM00325">
    <property type="entry name" value="RhoGEF"/>
    <property type="match status" value="1"/>
</dbReference>
<keyword evidence="5 12" id="KW-0728">SH3 domain</keyword>
<dbReference type="Gene3D" id="1.20.900.10">
    <property type="entry name" value="Dbl homology (DH) domain"/>
    <property type="match status" value="1"/>
</dbReference>
<dbReference type="InterPro" id="IPR035892">
    <property type="entry name" value="C2_domain_sf"/>
</dbReference>
<feature type="compositionally biased region" description="Polar residues" evidence="14">
    <location>
        <begin position="161"/>
        <end position="179"/>
    </location>
</feature>
<evidence type="ECO:0000256" key="8">
    <source>
        <dbReference type="ARBA" id="ARBA00022837"/>
    </source>
</evidence>
<dbReference type="SMART" id="SM00246">
    <property type="entry name" value="WH2"/>
    <property type="match status" value="1"/>
</dbReference>
<dbReference type="Pfam" id="PF16652">
    <property type="entry name" value="PH_13"/>
    <property type="match status" value="1"/>
</dbReference>
<dbReference type="InterPro" id="IPR036028">
    <property type="entry name" value="SH3-like_dom_sf"/>
</dbReference>
<dbReference type="STRING" id="658196.A0A397T863"/>
<dbReference type="SUPFAM" id="SSF50729">
    <property type="entry name" value="PH domain-like"/>
    <property type="match status" value="1"/>
</dbReference>